<dbReference type="STRING" id="1781255.BH720_17805"/>
<protein>
    <submittedName>
        <fullName evidence="1">Uncharacterized protein</fullName>
    </submittedName>
</protein>
<dbReference type="EMBL" id="MJGC01000077">
    <property type="protein sequence ID" value="OEJ73949.1"/>
    <property type="molecule type" value="Genomic_DNA"/>
</dbReference>
<accession>A0A1E5QH18</accession>
<organism evidence="1">
    <name type="scientific">Desertifilum tharense IPPAS B-1220</name>
    <dbReference type="NCBI Taxonomy" id="1781255"/>
    <lineage>
        <taxon>Bacteria</taxon>
        <taxon>Bacillati</taxon>
        <taxon>Cyanobacteriota</taxon>
        <taxon>Cyanophyceae</taxon>
        <taxon>Desertifilales</taxon>
        <taxon>Desertifilaceae</taxon>
        <taxon>Desertifilum</taxon>
    </lineage>
</organism>
<name>A0A1E5QH18_9CYAN</name>
<proteinExistence type="predicted"/>
<comment type="caution">
    <text evidence="1">The sequence shown here is derived from an EMBL/GenBank/DDBJ whole genome shotgun (WGS) entry which is preliminary data.</text>
</comment>
<reference evidence="1" key="1">
    <citation type="submission" date="2016-09" db="EMBL/GenBank/DDBJ databases">
        <title>Draft genome of thermotolerant cyanobacterium Desertifilum sp. strain IPPAS B-1220.</title>
        <authorList>
            <person name="Sinetova M.A."/>
            <person name="Bolakhan K."/>
            <person name="Zayadan B.K."/>
            <person name="Mironov K.S."/>
            <person name="Ustinova V."/>
            <person name="Kupriyanova E.V."/>
            <person name="Sidorov R.A."/>
            <person name="Skrypnik A.N."/>
            <person name="Gogoleva N.E."/>
            <person name="Gogolev Y.V."/>
            <person name="Los D.A."/>
        </authorList>
    </citation>
    <scope>NUCLEOTIDE SEQUENCE [LARGE SCALE GENOMIC DNA]</scope>
    <source>
        <strain evidence="1">IPPAS B-1220</strain>
    </source>
</reference>
<sequence length="76" mass="8355">MILIYRGVRYNSVSEPEQPELMAVETPELSGQPISGKFNPIQPPAPASLQEVESFQRYKTLLVLILAAIAAIANLM</sequence>
<dbReference type="RefSeq" id="WP_069968559.1">
    <property type="nucleotide sequence ID" value="NZ_CM124774.1"/>
</dbReference>
<dbReference type="AlphaFoldDB" id="A0A1E5QH18"/>
<gene>
    <name evidence="1" type="ORF">BH720_17805</name>
</gene>
<evidence type="ECO:0000313" key="1">
    <source>
        <dbReference type="EMBL" id="OEJ73949.1"/>
    </source>
</evidence>